<gene>
    <name evidence="1" type="ORF">MGALJ_41830</name>
</gene>
<sequence length="438" mass="47496">MYWLNSSVGLIGADQSTLTRRHPDPGILRLRPRNLPKLVTHMTVDRRMRVDGEPASIEPAEFLDVTLPQLFAEATDRLGPSLREMQPRPLTLTVDGRSWTLRADDARVAVTRGPGTGSAIRVDAEQLDALVADKVTPMGWLASGSLDMTGHLSDVLNWWLLVRATLDGTTPHRTGAIEFEDRAGGPLDLSRSFTPADPAADMAWFLEQAGFLHIKGLYSEDEMAAVSAEMDVAATRYADGDGRSWWAGLKDGSRALVRMQRFHKESPLAAELVADERLTRIASLTGDGHVAGGWDGNRLEALYKPIGVVQGISDIPWHKDCSLGRHSYDCCGLTVGISVTGADAMSGQLRVVAGSHRALVWPAPSLQPGLDLPVVDLATETGDVTVHCSCTLHMAAPPVQRERRVMYTSFSLPSLGGADADRKELRRMADAAPLNTSQ</sequence>
<dbReference type="Pfam" id="PF05721">
    <property type="entry name" value="PhyH"/>
    <property type="match status" value="1"/>
</dbReference>
<dbReference type="GO" id="GO:0016706">
    <property type="term" value="F:2-oxoglutarate-dependent dioxygenase activity"/>
    <property type="evidence" value="ECO:0007669"/>
    <property type="project" value="UniProtKB-ARBA"/>
</dbReference>
<dbReference type="Gene3D" id="2.60.120.620">
    <property type="entry name" value="q2cbj1_9rhob like domain"/>
    <property type="match status" value="1"/>
</dbReference>
<evidence type="ECO:0000313" key="1">
    <source>
        <dbReference type="EMBL" id="BBY94514.1"/>
    </source>
</evidence>
<protein>
    <recommendedName>
        <fullName evidence="3">Phytanoyl-CoA dioxygenase</fullName>
    </recommendedName>
</protein>
<dbReference type="AlphaFoldDB" id="A0A9W4BLP4"/>
<proteinExistence type="predicted"/>
<accession>A0A9W4BLP4</accession>
<reference evidence="1 2" key="1">
    <citation type="journal article" date="2019" name="Emerg. Microbes Infect.">
        <title>Comprehensive subspecies identification of 175 nontuberculous mycobacteria species based on 7547 genomic profiles.</title>
        <authorList>
            <person name="Matsumoto Y."/>
            <person name="Kinjo T."/>
            <person name="Motooka D."/>
            <person name="Nabeya D."/>
            <person name="Jung N."/>
            <person name="Uechi K."/>
            <person name="Horii T."/>
            <person name="Iida T."/>
            <person name="Fujita J."/>
            <person name="Nakamura S."/>
        </authorList>
    </citation>
    <scope>NUCLEOTIDE SEQUENCE [LARGE SCALE GENOMIC DNA]</scope>
    <source>
        <strain evidence="1 2">JCM 6399</strain>
    </source>
</reference>
<dbReference type="SUPFAM" id="SSF51197">
    <property type="entry name" value="Clavaminate synthase-like"/>
    <property type="match status" value="1"/>
</dbReference>
<organism evidence="1 2">
    <name type="scientific">Mycobacterium gallinarum</name>
    <dbReference type="NCBI Taxonomy" id="39689"/>
    <lineage>
        <taxon>Bacteria</taxon>
        <taxon>Bacillati</taxon>
        <taxon>Actinomycetota</taxon>
        <taxon>Actinomycetes</taxon>
        <taxon>Mycobacteriales</taxon>
        <taxon>Mycobacteriaceae</taxon>
        <taxon>Mycobacterium</taxon>
    </lineage>
</organism>
<dbReference type="EMBL" id="AP022601">
    <property type="protein sequence ID" value="BBY94514.1"/>
    <property type="molecule type" value="Genomic_DNA"/>
</dbReference>
<dbReference type="Proteomes" id="UP000465785">
    <property type="component" value="Chromosome"/>
</dbReference>
<name>A0A9W4BLP4_9MYCO</name>
<keyword evidence="2" id="KW-1185">Reference proteome</keyword>
<dbReference type="InterPro" id="IPR008775">
    <property type="entry name" value="Phytyl_CoA_dOase-like"/>
</dbReference>
<evidence type="ECO:0008006" key="3">
    <source>
        <dbReference type="Google" id="ProtNLM"/>
    </source>
</evidence>
<evidence type="ECO:0000313" key="2">
    <source>
        <dbReference type="Proteomes" id="UP000465785"/>
    </source>
</evidence>
<dbReference type="KEGG" id="mgau:MGALJ_41830"/>